<dbReference type="GO" id="GO:0016787">
    <property type="term" value="F:hydrolase activity"/>
    <property type="evidence" value="ECO:0007669"/>
    <property type="project" value="UniProtKB-KW"/>
</dbReference>
<accession>A0A2Z5JS70</accession>
<gene>
    <name evidence="4" type="ORF">C5746_39355</name>
</gene>
<feature type="region of interest" description="Disordered" evidence="2">
    <location>
        <begin position="1"/>
        <end position="26"/>
    </location>
</feature>
<evidence type="ECO:0000313" key="4">
    <source>
        <dbReference type="EMBL" id="AXE83276.1"/>
    </source>
</evidence>
<name>A0A2Z5JS70_STRAR</name>
<reference evidence="4 5" key="1">
    <citation type="journal article" date="2018" name="Front. Microbiol.">
        <title>Genome Sequencing of Streptomyces atratus SCSIOZH16 and Activation Production of Nocardamine via Metabolic Engineering.</title>
        <authorList>
            <person name="Li Y."/>
            <person name="Zhang C."/>
            <person name="Liu C."/>
            <person name="Ju J."/>
            <person name="Ma J."/>
        </authorList>
    </citation>
    <scope>NUCLEOTIDE SEQUENCE [LARGE SCALE GENOMIC DNA]</scope>
    <source>
        <strain evidence="4 5">SCSIO_ZH16</strain>
    </source>
</reference>
<dbReference type="PROSITE" id="PS51462">
    <property type="entry name" value="NUDIX"/>
    <property type="match status" value="1"/>
</dbReference>
<feature type="region of interest" description="Disordered" evidence="2">
    <location>
        <begin position="283"/>
        <end position="304"/>
    </location>
</feature>
<protein>
    <recommendedName>
        <fullName evidence="3">Nudix hydrolase domain-containing protein</fullName>
    </recommendedName>
</protein>
<evidence type="ECO:0000256" key="1">
    <source>
        <dbReference type="ARBA" id="ARBA00022801"/>
    </source>
</evidence>
<evidence type="ECO:0000256" key="2">
    <source>
        <dbReference type="SAM" id="MobiDB-lite"/>
    </source>
</evidence>
<feature type="domain" description="Nudix hydrolase" evidence="3">
    <location>
        <begin position="24"/>
        <end position="154"/>
    </location>
</feature>
<dbReference type="KEGG" id="sata:C5746_39355"/>
<dbReference type="SUPFAM" id="SSF55811">
    <property type="entry name" value="Nudix"/>
    <property type="match status" value="1"/>
</dbReference>
<feature type="compositionally biased region" description="Low complexity" evidence="2">
    <location>
        <begin position="289"/>
        <end position="304"/>
    </location>
</feature>
<dbReference type="Gene3D" id="3.90.79.10">
    <property type="entry name" value="Nucleoside Triphosphate Pyrophosphohydrolase"/>
    <property type="match status" value="1"/>
</dbReference>
<evidence type="ECO:0000313" key="5">
    <source>
        <dbReference type="Proteomes" id="UP000252698"/>
    </source>
</evidence>
<dbReference type="InterPro" id="IPR000086">
    <property type="entry name" value="NUDIX_hydrolase_dom"/>
</dbReference>
<dbReference type="InterPro" id="IPR020084">
    <property type="entry name" value="NUDIX_hydrolase_CS"/>
</dbReference>
<evidence type="ECO:0000259" key="3">
    <source>
        <dbReference type="PROSITE" id="PS51462"/>
    </source>
</evidence>
<keyword evidence="1" id="KW-0378">Hydrolase</keyword>
<dbReference type="Proteomes" id="UP000252698">
    <property type="component" value="Chromosome"/>
</dbReference>
<organism evidence="4 5">
    <name type="scientific">Streptomyces atratus</name>
    <dbReference type="NCBI Taxonomy" id="1893"/>
    <lineage>
        <taxon>Bacteria</taxon>
        <taxon>Bacillati</taxon>
        <taxon>Actinomycetota</taxon>
        <taxon>Actinomycetes</taxon>
        <taxon>Kitasatosporales</taxon>
        <taxon>Streptomycetaceae</taxon>
        <taxon>Streptomyces</taxon>
    </lineage>
</organism>
<proteinExistence type="predicted"/>
<dbReference type="EMBL" id="CP027306">
    <property type="protein sequence ID" value="AXE83276.1"/>
    <property type="molecule type" value="Genomic_DNA"/>
</dbReference>
<dbReference type="InterPro" id="IPR015797">
    <property type="entry name" value="NUDIX_hydrolase-like_dom_sf"/>
</dbReference>
<dbReference type="AlphaFoldDB" id="A0A2Z5JS70"/>
<sequence length="342" mass="36688">MPVASPNYLHQGGNSLNVSTSSSSQPKSTAVLLVNSRGEYLLHLRDAYKTICDPGTRYQVDGGPEPGETLDEAIAREIPEETGLILPGVTPYTSAQAHGPNVTEGNIQVYTARWDGAAHDLPVSDGITFAWFDVATMEQLPMYPWAHEVIKAHHAEHPAPQVPGPRDGTGQGGAGAVKNEIGAHLFLEREAALSWACITRVWRSRAASGMPWPFIRQVSCRDRCCRINDRPPSLRWQGRGPGTFACPTRRCVATGTSLSGRALRSVRAVRTRSARRHQLKVRRASGRVSWAPGPSWSSGAGAGAADSRLVDSAGMTIVAPGCVSPRLQCAVDNGQCRISGRG</sequence>
<dbReference type="PROSITE" id="PS00893">
    <property type="entry name" value="NUDIX_BOX"/>
    <property type="match status" value="1"/>
</dbReference>
<dbReference type="Pfam" id="PF00293">
    <property type="entry name" value="NUDIX"/>
    <property type="match status" value="1"/>
</dbReference>